<sequence length="211" mass="23728">MIVHLKGEQNEEVIKENLRAFKNNPRLGKGKHLLSSTVCVSHTQNGKRYYGVSMSANGKKPVKIIIAASCLSYWDNDVAGAVMTYYPDKTKNKSFDGTITLPPYVSCQAFTISTGDRKDPCKSCKDLFGLSSEENKEWSYGNCAEAESLSNLFKNEPTVKEQLQRKSVRDKDRKNAEESVTVHLLKLLGKPEFYTPPMPVQKKRRSTCNVI</sequence>
<accession>A0A6G1QYT2</accession>
<organism evidence="1 2">
    <name type="scientific">Channa argus</name>
    <name type="common">Northern snakehead</name>
    <name type="synonym">Ophicephalus argus</name>
    <dbReference type="NCBI Taxonomy" id="215402"/>
    <lineage>
        <taxon>Eukaryota</taxon>
        <taxon>Metazoa</taxon>
        <taxon>Chordata</taxon>
        <taxon>Craniata</taxon>
        <taxon>Vertebrata</taxon>
        <taxon>Euteleostomi</taxon>
        <taxon>Actinopterygii</taxon>
        <taxon>Neopterygii</taxon>
        <taxon>Teleostei</taxon>
        <taxon>Neoteleostei</taxon>
        <taxon>Acanthomorphata</taxon>
        <taxon>Anabantaria</taxon>
        <taxon>Anabantiformes</taxon>
        <taxon>Channoidei</taxon>
        <taxon>Channidae</taxon>
        <taxon>Channa</taxon>
    </lineage>
</organism>
<protein>
    <submittedName>
        <fullName evidence="1">Uncharacterized protein</fullName>
    </submittedName>
</protein>
<dbReference type="EMBL" id="CM015712">
    <property type="protein sequence ID" value="KAF3707675.1"/>
    <property type="molecule type" value="Genomic_DNA"/>
</dbReference>
<dbReference type="Proteomes" id="UP000503349">
    <property type="component" value="Chromosome 1"/>
</dbReference>
<keyword evidence="2" id="KW-1185">Reference proteome</keyword>
<evidence type="ECO:0000313" key="2">
    <source>
        <dbReference type="Proteomes" id="UP000503349"/>
    </source>
</evidence>
<reference evidence="1 2" key="1">
    <citation type="submission" date="2019-02" db="EMBL/GenBank/DDBJ databases">
        <title>Opniocepnalus argus genome.</title>
        <authorList>
            <person name="Zhou C."/>
            <person name="Xiao S."/>
        </authorList>
    </citation>
    <scope>NUCLEOTIDE SEQUENCE [LARGE SCALE GENOMIC DNA]</scope>
    <source>
        <strain evidence="1">OARG1902GOOAL</strain>
        <tissue evidence="1">Muscle</tissue>
    </source>
</reference>
<reference evidence="2" key="2">
    <citation type="submission" date="2019-02" db="EMBL/GenBank/DDBJ databases">
        <title>Opniocepnalus argus Var Kimnra genome.</title>
        <authorList>
            <person name="Zhou C."/>
            <person name="Xiao S."/>
        </authorList>
    </citation>
    <scope>NUCLEOTIDE SEQUENCE [LARGE SCALE GENOMIC DNA]</scope>
</reference>
<dbReference type="AlphaFoldDB" id="A0A6G1QYT2"/>
<gene>
    <name evidence="1" type="ORF">EXN66_Car000848</name>
</gene>
<name>A0A6G1QYT2_CHAAH</name>
<evidence type="ECO:0000313" key="1">
    <source>
        <dbReference type="EMBL" id="KAF3707675.1"/>
    </source>
</evidence>
<proteinExistence type="predicted"/>